<keyword evidence="3" id="KW-1185">Reference proteome</keyword>
<dbReference type="AlphaFoldDB" id="A0A4U6TLE7"/>
<dbReference type="Gramene" id="TKW03340">
    <property type="protein sequence ID" value="TKW03340"/>
    <property type="gene ID" value="SEVIR_7G017700v2"/>
</dbReference>
<feature type="region of interest" description="Disordered" evidence="1">
    <location>
        <begin position="1"/>
        <end position="25"/>
    </location>
</feature>
<evidence type="ECO:0000313" key="3">
    <source>
        <dbReference type="Proteomes" id="UP000298652"/>
    </source>
</evidence>
<accession>A0A4U6TLE7</accession>
<proteinExistence type="predicted"/>
<name>A0A4U6TLE7_SETVI</name>
<reference evidence="2" key="1">
    <citation type="submission" date="2019-03" db="EMBL/GenBank/DDBJ databases">
        <title>WGS assembly of Setaria viridis.</title>
        <authorList>
            <person name="Huang P."/>
            <person name="Jenkins J."/>
            <person name="Grimwood J."/>
            <person name="Barry K."/>
            <person name="Healey A."/>
            <person name="Mamidi S."/>
            <person name="Sreedasyam A."/>
            <person name="Shu S."/>
            <person name="Feldman M."/>
            <person name="Wu J."/>
            <person name="Yu Y."/>
            <person name="Chen C."/>
            <person name="Johnson J."/>
            <person name="Rokhsar D."/>
            <person name="Baxter I."/>
            <person name="Schmutz J."/>
            <person name="Brutnell T."/>
            <person name="Kellogg E."/>
        </authorList>
    </citation>
    <scope>NUCLEOTIDE SEQUENCE [LARGE SCALE GENOMIC DNA]</scope>
</reference>
<gene>
    <name evidence="2" type="ORF">SEVIR_7G017700v2</name>
</gene>
<evidence type="ECO:0000256" key="1">
    <source>
        <dbReference type="SAM" id="MobiDB-lite"/>
    </source>
</evidence>
<evidence type="ECO:0000313" key="2">
    <source>
        <dbReference type="EMBL" id="TKW03340.1"/>
    </source>
</evidence>
<protein>
    <submittedName>
        <fullName evidence="2">Uncharacterized protein</fullName>
    </submittedName>
</protein>
<organism evidence="2 3">
    <name type="scientific">Setaria viridis</name>
    <name type="common">Green bristlegrass</name>
    <name type="synonym">Setaria italica subsp. viridis</name>
    <dbReference type="NCBI Taxonomy" id="4556"/>
    <lineage>
        <taxon>Eukaryota</taxon>
        <taxon>Viridiplantae</taxon>
        <taxon>Streptophyta</taxon>
        <taxon>Embryophyta</taxon>
        <taxon>Tracheophyta</taxon>
        <taxon>Spermatophyta</taxon>
        <taxon>Magnoliopsida</taxon>
        <taxon>Liliopsida</taxon>
        <taxon>Poales</taxon>
        <taxon>Poaceae</taxon>
        <taxon>PACMAD clade</taxon>
        <taxon>Panicoideae</taxon>
        <taxon>Panicodae</taxon>
        <taxon>Paniceae</taxon>
        <taxon>Cenchrinae</taxon>
        <taxon>Setaria</taxon>
    </lineage>
</organism>
<dbReference type="EMBL" id="CM016558">
    <property type="protein sequence ID" value="TKW03340.1"/>
    <property type="molecule type" value="Genomic_DNA"/>
</dbReference>
<dbReference type="Proteomes" id="UP000298652">
    <property type="component" value="Chromosome 7"/>
</dbReference>
<sequence length="74" mass="8251">MPVPETRVTLPPVQAEETRFKEEQDTPNNSLFSFAVALSDDEEVASRQVTLSSIPYDVCAKLESIRILLQDDIG</sequence>